<dbReference type="InterPro" id="IPR036465">
    <property type="entry name" value="vWFA_dom_sf"/>
</dbReference>
<dbReference type="PROSITE" id="PS50234">
    <property type="entry name" value="VWFA"/>
    <property type="match status" value="1"/>
</dbReference>
<dbReference type="Gene3D" id="3.40.50.410">
    <property type="entry name" value="von Willebrand factor, type A domain"/>
    <property type="match status" value="1"/>
</dbReference>
<feature type="domain" description="VWFA" evidence="2">
    <location>
        <begin position="666"/>
        <end position="816"/>
    </location>
</feature>
<feature type="region of interest" description="Disordered" evidence="1">
    <location>
        <begin position="635"/>
        <end position="655"/>
    </location>
</feature>
<name>A0AAF3EH01_9BILA</name>
<organism evidence="3 4">
    <name type="scientific">Mesorhabditis belari</name>
    <dbReference type="NCBI Taxonomy" id="2138241"/>
    <lineage>
        <taxon>Eukaryota</taxon>
        <taxon>Metazoa</taxon>
        <taxon>Ecdysozoa</taxon>
        <taxon>Nematoda</taxon>
        <taxon>Chromadorea</taxon>
        <taxon>Rhabditida</taxon>
        <taxon>Rhabditina</taxon>
        <taxon>Rhabditomorpha</taxon>
        <taxon>Rhabditoidea</taxon>
        <taxon>Rhabditidae</taxon>
        <taxon>Mesorhabditinae</taxon>
        <taxon>Mesorhabditis</taxon>
    </lineage>
</organism>
<evidence type="ECO:0000313" key="4">
    <source>
        <dbReference type="WBParaSite" id="MBELARI_LOCUS13269"/>
    </source>
</evidence>
<dbReference type="InterPro" id="IPR002035">
    <property type="entry name" value="VWF_A"/>
</dbReference>
<evidence type="ECO:0000313" key="3">
    <source>
        <dbReference type="Proteomes" id="UP000887575"/>
    </source>
</evidence>
<reference evidence="4" key="1">
    <citation type="submission" date="2024-02" db="UniProtKB">
        <authorList>
            <consortium name="WormBaseParasite"/>
        </authorList>
    </citation>
    <scope>IDENTIFICATION</scope>
</reference>
<evidence type="ECO:0000256" key="1">
    <source>
        <dbReference type="SAM" id="MobiDB-lite"/>
    </source>
</evidence>
<evidence type="ECO:0000259" key="2">
    <source>
        <dbReference type="PROSITE" id="PS50234"/>
    </source>
</evidence>
<feature type="region of interest" description="Disordered" evidence="1">
    <location>
        <begin position="126"/>
        <end position="237"/>
    </location>
</feature>
<dbReference type="AlphaFoldDB" id="A0AAF3EH01"/>
<dbReference type="WBParaSite" id="MBELARI_LOCUS13269">
    <property type="protein sequence ID" value="MBELARI_LOCUS13269"/>
    <property type="gene ID" value="MBELARI_LOCUS13269"/>
</dbReference>
<feature type="compositionally biased region" description="Low complexity" evidence="1">
    <location>
        <begin position="154"/>
        <end position="169"/>
    </location>
</feature>
<accession>A0AAF3EH01</accession>
<dbReference type="SUPFAM" id="SSF53300">
    <property type="entry name" value="vWA-like"/>
    <property type="match status" value="1"/>
</dbReference>
<sequence>MKKIVQIHYGQVEQTDLDRVQILAQRDPWLKIAQIIVHTGMLARDDPYNEYLQAYYQPYERYIGRMQQMFPNATMPRFRRQYDSDQFKLPFEKKVDNGVITLKDFSQLHSLSKDVCGEIFACPPCDESSSPNTSQSSLSENTNSGEANDGHGHSTSSSSSSSSSSPSSSAKIGDYEYEITGDPPGLVINASPASKKHKKESRSTLGEESEETTTNQAADYDLEDNAINETPKSRISKDFELDFSENESSRKVRKSVKRSRVKREVLSQEQCVCPRSKEKTADGCSGSQSSGGCGGNQMPEIQYSYDPMGNGPPAIPPNCPGMVGPCGQLSMSSPCGSPCEMNQIRYSGYGSYYQQPIGPCGQISTGCQQQATQYYSPCSGGCQQPQGWYYPYDRTPLAPAPPEETSFSEDEKKPQTAPKKLIPIDSVDRPEAPPVPDPKSSDLTSTFNNFFKNTEKTDQFVQKPRSISENIAEDTNEVAKSIAELSTDAPSEESYAKMHGKPTQNEIRPIQQRSVNPFPIPLFQSLDSKPPALDNLLSNIVSAKSYQDYMDGSTTEIKPKLERQSVIRKYSGRSPIKPQKALRKVDTAEGESLEVIKESHAVNSVKLPPPTRESIVENMALEKSRTAIALERGNRSKRQVSKQRGITQTNNRKRNTKSKCVIRGVDLAVYLDDSSAMSQESFDISKLFLKELHKMMEKNLEKCEMISRITVLSNTAGGGVRSSTLFDVHASKKLFDSNIDSIKHAKCNLREEKCSMSIFEAYIAATDILTEEKTDRKKVLLVMTERNPKQILSIRYSLMRAMNYAEKNGVLVHFSGTPLDPMSLLRVSSFFSPLFPNFQNIYPEYICDQLTVSDDQLILKKNYCPKKNSIIN</sequence>
<feature type="region of interest" description="Disordered" evidence="1">
    <location>
        <begin position="394"/>
        <end position="445"/>
    </location>
</feature>
<proteinExistence type="predicted"/>
<protein>
    <recommendedName>
        <fullName evidence="2">VWFA domain-containing protein</fullName>
    </recommendedName>
</protein>
<feature type="compositionally biased region" description="Low complexity" evidence="1">
    <location>
        <begin position="128"/>
        <end position="139"/>
    </location>
</feature>
<dbReference type="Proteomes" id="UP000887575">
    <property type="component" value="Unassembled WGS sequence"/>
</dbReference>
<keyword evidence="3" id="KW-1185">Reference proteome</keyword>